<evidence type="ECO:0000313" key="8">
    <source>
        <dbReference type="Proteomes" id="UP000335496"/>
    </source>
</evidence>
<evidence type="ECO:0000313" key="4">
    <source>
        <dbReference type="EMBL" id="KAA5275586.1"/>
    </source>
</evidence>
<dbReference type="PANTHER" id="PTHR30273:SF2">
    <property type="entry name" value="PROTEIN FECR"/>
    <property type="match status" value="1"/>
</dbReference>
<reference evidence="4 8" key="1">
    <citation type="journal article" date="2019" name="Nat. Med.">
        <title>A library of human gut bacterial isolates paired with longitudinal multiomics data enables mechanistic microbiome research.</title>
        <authorList>
            <person name="Poyet M."/>
            <person name="Groussin M."/>
            <person name="Gibbons S.M."/>
            <person name="Avila-Pacheco J."/>
            <person name="Jiang X."/>
            <person name="Kearney S.M."/>
            <person name="Perrotta A.R."/>
            <person name="Berdy B."/>
            <person name="Zhao S."/>
            <person name="Lieberman T.D."/>
            <person name="Swanson P.K."/>
            <person name="Smith M."/>
            <person name="Roesemann S."/>
            <person name="Alexander J.E."/>
            <person name="Rich S.A."/>
            <person name="Livny J."/>
            <person name="Vlamakis H."/>
            <person name="Clish C."/>
            <person name="Bullock K."/>
            <person name="Deik A."/>
            <person name="Scott J."/>
            <person name="Pierce K.A."/>
            <person name="Xavier R.J."/>
            <person name="Alm E.J."/>
        </authorList>
    </citation>
    <scope>NUCLEOTIDE SEQUENCE [LARGE SCALE GENOMIC DNA]</scope>
    <source>
        <strain evidence="4 8">BIOML-A1</strain>
    </source>
</reference>
<dbReference type="PANTHER" id="PTHR30273">
    <property type="entry name" value="PERIPLASMIC SIGNAL SENSOR AND SIGMA FACTOR ACTIVATOR FECR-RELATED"/>
    <property type="match status" value="1"/>
</dbReference>
<evidence type="ECO:0000256" key="1">
    <source>
        <dbReference type="SAM" id="Phobius"/>
    </source>
</evidence>
<dbReference type="InterPro" id="IPR012373">
    <property type="entry name" value="Ferrdict_sens_TM"/>
</dbReference>
<gene>
    <name evidence="6" type="ORF">EAJ03_05520</name>
    <name evidence="4" type="ORF">F2Z23_05520</name>
    <name evidence="5" type="ORF">INE88_00556</name>
</gene>
<name>A0A415RW00_9BACE</name>
<dbReference type="PIRSF" id="PIRSF018266">
    <property type="entry name" value="FecR"/>
    <property type="match status" value="1"/>
</dbReference>
<dbReference type="Proteomes" id="UP000679226">
    <property type="component" value="Chromosome"/>
</dbReference>
<dbReference type="FunFam" id="2.60.120.1440:FF:000001">
    <property type="entry name" value="Putative anti-sigma factor"/>
    <property type="match status" value="1"/>
</dbReference>
<dbReference type="KEGG" id="beg:INE88_00556"/>
<dbReference type="RefSeq" id="WP_021939809.1">
    <property type="nucleotide sequence ID" value="NZ_CP072227.1"/>
</dbReference>
<evidence type="ECO:0000259" key="3">
    <source>
        <dbReference type="Pfam" id="PF16344"/>
    </source>
</evidence>
<keyword evidence="1" id="KW-1133">Transmembrane helix</keyword>
<feature type="domain" description="Protein FecR C-terminal" evidence="3">
    <location>
        <begin position="258"/>
        <end position="324"/>
    </location>
</feature>
<dbReference type="Proteomes" id="UP000291917">
    <property type="component" value="Unassembled WGS sequence"/>
</dbReference>
<proteinExistence type="predicted"/>
<keyword evidence="8" id="KW-1185">Reference proteome</keyword>
<evidence type="ECO:0000313" key="7">
    <source>
        <dbReference type="Proteomes" id="UP000291917"/>
    </source>
</evidence>
<dbReference type="AlphaFoldDB" id="A0A415RW00"/>
<dbReference type="EMBL" id="CP072227">
    <property type="protein sequence ID" value="QUT43774.1"/>
    <property type="molecule type" value="Genomic_DNA"/>
</dbReference>
<dbReference type="Pfam" id="PF16344">
    <property type="entry name" value="FecR_C"/>
    <property type="match status" value="1"/>
</dbReference>
<keyword evidence="1" id="KW-0472">Membrane</keyword>
<evidence type="ECO:0000313" key="6">
    <source>
        <dbReference type="EMBL" id="RYT77028.1"/>
    </source>
</evidence>
<organism evidence="6 7">
    <name type="scientific">Bacteroides eggerthii</name>
    <dbReference type="NCBI Taxonomy" id="28111"/>
    <lineage>
        <taxon>Bacteria</taxon>
        <taxon>Pseudomonadati</taxon>
        <taxon>Bacteroidota</taxon>
        <taxon>Bacteroidia</taxon>
        <taxon>Bacteroidales</taxon>
        <taxon>Bacteroidaceae</taxon>
        <taxon>Bacteroides</taxon>
    </lineage>
</organism>
<reference evidence="5" key="3">
    <citation type="journal article" date="2021" name="PLoS Genet.">
        <title>Mobile Type VI secretion system loci of the gut Bacteroidales display extensive intra-ecosystem transfer, multi-species spread and geographical clustering.</title>
        <authorList>
            <person name="Garcia-Bayona L."/>
            <person name="Coyne M.J."/>
            <person name="Comstock L.E."/>
        </authorList>
    </citation>
    <scope>NUCLEOTIDE SEQUENCE</scope>
    <source>
        <strain evidence="5">CL11T00C20</strain>
    </source>
</reference>
<dbReference type="GO" id="GO:0016989">
    <property type="term" value="F:sigma factor antagonist activity"/>
    <property type="evidence" value="ECO:0007669"/>
    <property type="project" value="TreeGrafter"/>
</dbReference>
<sequence length="327" mass="38241">MKNNENNRSLLRRYLDGLYTTDDARRLLNELQAPEYNTDMLQELTDEVWEEASLQSPQTDLEREQYKKEARLLLKRIEHKKRMWFRRVSLAVASAAAVVCLILGSVSYIRYIDRQQITYLEASTSYGERKEIRLPDGTQLILNSCSRVCYPDRFADKERRVELEGEGYFRVYHNEKQPFIVNTRHFDVRVLGTCFNVKSYSSDEVVSVDVESGKVQVDLPEAMMRLRAKEQILINTVSGEYNKRYEERAVAVWRRGSLRFNSTPIRDVAKELERMYNCRITFTQGQEFNNLISGEHDNKSLEAVLQSIGYTSGIHYKRSGDQVLLYK</sequence>
<feature type="transmembrane region" description="Helical" evidence="1">
    <location>
        <begin position="88"/>
        <end position="109"/>
    </location>
</feature>
<reference evidence="6 7" key="2">
    <citation type="journal article" date="2019" name="Science, e1252229">
        <title>Invertible promoters mediate bacterial phase variation, antibiotic resistance, and host adaptation in the gut.</title>
        <authorList>
            <person name="Jiang X."/>
            <person name="Hall A.B."/>
            <person name="Arthur T.D."/>
            <person name="Plichta D.R."/>
            <person name="Covington C.T."/>
            <person name="Poyet M."/>
            <person name="Crothers J."/>
            <person name="Moses P.L."/>
            <person name="Tolonen A.C."/>
            <person name="Vlamakis H."/>
            <person name="Alm E.J."/>
            <person name="Xavier R.J."/>
        </authorList>
    </citation>
    <scope>NUCLEOTIDE SEQUENCE [LARGE SCALE GENOMIC DNA]</scope>
    <source>
        <strain evidence="6">Bj_0095</strain>
        <strain evidence="7">bj_0095</strain>
    </source>
</reference>
<dbReference type="EMBL" id="VVZX01000005">
    <property type="protein sequence ID" value="KAA5275586.1"/>
    <property type="molecule type" value="Genomic_DNA"/>
</dbReference>
<dbReference type="EMBL" id="RCXL01000005">
    <property type="protein sequence ID" value="RYT77028.1"/>
    <property type="molecule type" value="Genomic_DNA"/>
</dbReference>
<evidence type="ECO:0000313" key="5">
    <source>
        <dbReference type="EMBL" id="QUT43774.1"/>
    </source>
</evidence>
<dbReference type="InterPro" id="IPR006860">
    <property type="entry name" value="FecR"/>
</dbReference>
<protein>
    <submittedName>
        <fullName evidence="6">DUF4974 domain-containing protein</fullName>
    </submittedName>
    <submittedName>
        <fullName evidence="5">FecR protein</fullName>
    </submittedName>
</protein>
<dbReference type="Pfam" id="PF04773">
    <property type="entry name" value="FecR"/>
    <property type="match status" value="1"/>
</dbReference>
<dbReference type="InterPro" id="IPR032508">
    <property type="entry name" value="FecR_C"/>
</dbReference>
<keyword evidence="1" id="KW-0812">Transmembrane</keyword>
<evidence type="ECO:0000259" key="2">
    <source>
        <dbReference type="Pfam" id="PF04773"/>
    </source>
</evidence>
<dbReference type="Gene3D" id="2.60.120.1440">
    <property type="match status" value="1"/>
</dbReference>
<dbReference type="Gene3D" id="3.55.50.30">
    <property type="match status" value="1"/>
</dbReference>
<accession>A0A415RW00</accession>
<dbReference type="Proteomes" id="UP000335496">
    <property type="component" value="Unassembled WGS sequence"/>
</dbReference>
<feature type="domain" description="FecR protein" evidence="2">
    <location>
        <begin position="123"/>
        <end position="216"/>
    </location>
</feature>